<comment type="caution">
    <text evidence="1">The sequence shown here is derived from an EMBL/GenBank/DDBJ whole genome shotgun (WGS) entry which is preliminary data.</text>
</comment>
<evidence type="ECO:0000313" key="1">
    <source>
        <dbReference type="EMBL" id="GAG96543.1"/>
    </source>
</evidence>
<dbReference type="AlphaFoldDB" id="X1CK06"/>
<name>X1CK06_9ZZZZ</name>
<gene>
    <name evidence="1" type="ORF">S01H4_41095</name>
</gene>
<protein>
    <submittedName>
        <fullName evidence="1">Uncharacterized protein</fullName>
    </submittedName>
</protein>
<accession>X1CK06</accession>
<organism evidence="1">
    <name type="scientific">marine sediment metagenome</name>
    <dbReference type="NCBI Taxonomy" id="412755"/>
    <lineage>
        <taxon>unclassified sequences</taxon>
        <taxon>metagenomes</taxon>
        <taxon>ecological metagenomes</taxon>
    </lineage>
</organism>
<sequence>MTTEITDKVKELHDKLTDCLSMVKLGAAGRMLYFDSDQQKFSCPALPAAAPFQAHKPI</sequence>
<dbReference type="EMBL" id="BART01022451">
    <property type="protein sequence ID" value="GAG96543.1"/>
    <property type="molecule type" value="Genomic_DNA"/>
</dbReference>
<reference evidence="1" key="1">
    <citation type="journal article" date="2014" name="Front. Microbiol.">
        <title>High frequency of phylogenetically diverse reductive dehalogenase-homologous genes in deep subseafloor sedimentary metagenomes.</title>
        <authorList>
            <person name="Kawai M."/>
            <person name="Futagami T."/>
            <person name="Toyoda A."/>
            <person name="Takaki Y."/>
            <person name="Nishi S."/>
            <person name="Hori S."/>
            <person name="Arai W."/>
            <person name="Tsubouchi T."/>
            <person name="Morono Y."/>
            <person name="Uchiyama I."/>
            <person name="Ito T."/>
            <person name="Fujiyama A."/>
            <person name="Inagaki F."/>
            <person name="Takami H."/>
        </authorList>
    </citation>
    <scope>NUCLEOTIDE SEQUENCE</scope>
    <source>
        <strain evidence="1">Expedition CK06-06</strain>
    </source>
</reference>
<proteinExistence type="predicted"/>